<dbReference type="InterPro" id="IPR005151">
    <property type="entry name" value="Tail-specific_protease"/>
</dbReference>
<comment type="similarity">
    <text evidence="1 5">Belongs to the peptidase S41A family.</text>
</comment>
<dbReference type="NCBIfam" id="TIGR00225">
    <property type="entry name" value="prc"/>
    <property type="match status" value="1"/>
</dbReference>
<dbReference type="SMART" id="SM00228">
    <property type="entry name" value="PDZ"/>
    <property type="match status" value="1"/>
</dbReference>
<dbReference type="InterPro" id="IPR001478">
    <property type="entry name" value="PDZ"/>
</dbReference>
<evidence type="ECO:0000256" key="4">
    <source>
        <dbReference type="ARBA" id="ARBA00022825"/>
    </source>
</evidence>
<sequence>MKKLQVWLPLLFSIVLIVGMWIGSGLRKNIPFSRGLFESARPSTIQEVMDLINLRYVDSVSTDSLSDDAVMAMLGHLDPHSIYIPANRLAEVNEDLQGNFEGIGVEYFILSDTVYASNVLADGPSDKAGIKTGDRFLKVGDSVVTGKDINGDKIRKLLRGPSGSKVNITLLRDGKQVTTTVTRGMIPLYSVDASYMLDSTTGYIHVNKFSGTTYEEFMAAMEELQKKGLKKLMLDLRDNGGGILGEAIDMADEFLDDDKLIVYTQGSHSKKTEYRCKRPGLFEKGELVVLIDENSASASEVLAGALQDWDRATIVGRRSFGKGLVQEQYELNNGSALRLTVARYYTPLGRNIQKPYGNGRAAYREELDHRFENGEMLHGDTATTHAGPQYKTKKGKIVYGGGGITPDVFVPYDTTSLSRETYQLLSTPAFSRFIFTYFIQHRDYFKQFKSPLELAKGFKPENGAYASLVDYAAKNNINLQNIPARDKEELNRRIQTWMARQIWRMEGYFEVNNYFDNEVKKGQEILIQ</sequence>
<evidence type="ECO:0000259" key="7">
    <source>
        <dbReference type="PROSITE" id="PS50106"/>
    </source>
</evidence>
<evidence type="ECO:0000256" key="5">
    <source>
        <dbReference type="RuleBase" id="RU004404"/>
    </source>
</evidence>
<dbReference type="Pfam" id="PF03572">
    <property type="entry name" value="Peptidase_S41"/>
    <property type="match status" value="1"/>
</dbReference>
<protein>
    <submittedName>
        <fullName evidence="8">Carboxyl-terminal processing protease</fullName>
    </submittedName>
</protein>
<keyword evidence="2 5" id="KW-0645">Protease</keyword>
<evidence type="ECO:0000256" key="6">
    <source>
        <dbReference type="SAM" id="Phobius"/>
    </source>
</evidence>
<keyword evidence="9" id="KW-1185">Reference proteome</keyword>
<dbReference type="AlphaFoldDB" id="A0A4Q7MH83"/>
<dbReference type="GO" id="GO:0006508">
    <property type="term" value="P:proteolysis"/>
    <property type="evidence" value="ECO:0007669"/>
    <property type="project" value="UniProtKB-KW"/>
</dbReference>
<dbReference type="SUPFAM" id="SSF52096">
    <property type="entry name" value="ClpP/crotonase"/>
    <property type="match status" value="1"/>
</dbReference>
<evidence type="ECO:0000313" key="8">
    <source>
        <dbReference type="EMBL" id="RZS67037.1"/>
    </source>
</evidence>
<keyword evidence="3 5" id="KW-0378">Hydrolase</keyword>
<feature type="domain" description="PDZ" evidence="7">
    <location>
        <begin position="89"/>
        <end position="159"/>
    </location>
</feature>
<dbReference type="InterPro" id="IPR029045">
    <property type="entry name" value="ClpP/crotonase-like_dom_sf"/>
</dbReference>
<dbReference type="Gene3D" id="3.30.750.44">
    <property type="match status" value="1"/>
</dbReference>
<dbReference type="GO" id="GO:0008236">
    <property type="term" value="F:serine-type peptidase activity"/>
    <property type="evidence" value="ECO:0007669"/>
    <property type="project" value="UniProtKB-KW"/>
</dbReference>
<keyword evidence="6" id="KW-1133">Transmembrane helix</keyword>
<keyword evidence="4 5" id="KW-0720">Serine protease</keyword>
<dbReference type="PANTHER" id="PTHR32060">
    <property type="entry name" value="TAIL-SPECIFIC PROTEASE"/>
    <property type="match status" value="1"/>
</dbReference>
<evidence type="ECO:0000313" key="9">
    <source>
        <dbReference type="Proteomes" id="UP000293874"/>
    </source>
</evidence>
<dbReference type="PANTHER" id="PTHR32060:SF30">
    <property type="entry name" value="CARBOXY-TERMINAL PROCESSING PROTEASE CTPA"/>
    <property type="match status" value="1"/>
</dbReference>
<dbReference type="Pfam" id="PF13180">
    <property type="entry name" value="PDZ_2"/>
    <property type="match status" value="1"/>
</dbReference>
<dbReference type="GO" id="GO:0030288">
    <property type="term" value="C:outer membrane-bounded periplasmic space"/>
    <property type="evidence" value="ECO:0007669"/>
    <property type="project" value="TreeGrafter"/>
</dbReference>
<dbReference type="OrthoDB" id="9812068at2"/>
<dbReference type="CDD" id="cd06782">
    <property type="entry name" value="cpPDZ_CPP-like"/>
    <property type="match status" value="1"/>
</dbReference>
<keyword evidence="6" id="KW-0472">Membrane</keyword>
<evidence type="ECO:0000256" key="2">
    <source>
        <dbReference type="ARBA" id="ARBA00022670"/>
    </source>
</evidence>
<accession>A0A4Q7MH83</accession>
<feature type="transmembrane region" description="Helical" evidence="6">
    <location>
        <begin position="6"/>
        <end position="26"/>
    </location>
</feature>
<dbReference type="PROSITE" id="PS50106">
    <property type="entry name" value="PDZ"/>
    <property type="match status" value="1"/>
</dbReference>
<dbReference type="GO" id="GO:0004175">
    <property type="term" value="F:endopeptidase activity"/>
    <property type="evidence" value="ECO:0007669"/>
    <property type="project" value="TreeGrafter"/>
</dbReference>
<gene>
    <name evidence="8" type="ORF">EV199_5421</name>
</gene>
<dbReference type="InterPro" id="IPR004447">
    <property type="entry name" value="Peptidase_S41A"/>
</dbReference>
<dbReference type="Proteomes" id="UP000293874">
    <property type="component" value="Unassembled WGS sequence"/>
</dbReference>
<proteinExistence type="inferred from homology"/>
<dbReference type="Gene3D" id="3.90.226.10">
    <property type="entry name" value="2-enoyl-CoA Hydratase, Chain A, domain 1"/>
    <property type="match status" value="1"/>
</dbReference>
<keyword evidence="6" id="KW-0812">Transmembrane</keyword>
<dbReference type="SUPFAM" id="SSF50156">
    <property type="entry name" value="PDZ domain-like"/>
    <property type="match status" value="1"/>
</dbReference>
<evidence type="ECO:0000256" key="3">
    <source>
        <dbReference type="ARBA" id="ARBA00022801"/>
    </source>
</evidence>
<dbReference type="RefSeq" id="WP_130543920.1">
    <property type="nucleotide sequence ID" value="NZ_CP042431.1"/>
</dbReference>
<comment type="caution">
    <text evidence="8">The sequence shown here is derived from an EMBL/GenBank/DDBJ whole genome shotgun (WGS) entry which is preliminary data.</text>
</comment>
<dbReference type="EMBL" id="SGXA01000004">
    <property type="protein sequence ID" value="RZS67037.1"/>
    <property type="molecule type" value="Genomic_DNA"/>
</dbReference>
<dbReference type="GO" id="GO:0007165">
    <property type="term" value="P:signal transduction"/>
    <property type="evidence" value="ECO:0007669"/>
    <property type="project" value="TreeGrafter"/>
</dbReference>
<reference evidence="8 9" key="1">
    <citation type="submission" date="2019-02" db="EMBL/GenBank/DDBJ databases">
        <title>Genomic Encyclopedia of Type Strains, Phase IV (KMG-IV): sequencing the most valuable type-strain genomes for metagenomic binning, comparative biology and taxonomic classification.</title>
        <authorList>
            <person name="Goeker M."/>
        </authorList>
    </citation>
    <scope>NUCLEOTIDE SEQUENCE [LARGE SCALE GENOMIC DNA]</scope>
    <source>
        <strain evidence="8 9">DSM 18116</strain>
    </source>
</reference>
<dbReference type="Gene3D" id="2.30.42.10">
    <property type="match status" value="1"/>
</dbReference>
<dbReference type="SMART" id="SM00245">
    <property type="entry name" value="TSPc"/>
    <property type="match status" value="1"/>
</dbReference>
<evidence type="ECO:0000256" key="1">
    <source>
        <dbReference type="ARBA" id="ARBA00009179"/>
    </source>
</evidence>
<dbReference type="InterPro" id="IPR036034">
    <property type="entry name" value="PDZ_sf"/>
</dbReference>
<organism evidence="8 9">
    <name type="scientific">Pseudobacter ginsenosidimutans</name>
    <dbReference type="NCBI Taxonomy" id="661488"/>
    <lineage>
        <taxon>Bacteria</taxon>
        <taxon>Pseudomonadati</taxon>
        <taxon>Bacteroidota</taxon>
        <taxon>Chitinophagia</taxon>
        <taxon>Chitinophagales</taxon>
        <taxon>Chitinophagaceae</taxon>
        <taxon>Pseudobacter</taxon>
    </lineage>
</organism>
<dbReference type="CDD" id="cd07560">
    <property type="entry name" value="Peptidase_S41_CPP"/>
    <property type="match status" value="1"/>
</dbReference>
<name>A0A4Q7MH83_9BACT</name>